<dbReference type="EMBL" id="JAPQFJ010000007">
    <property type="protein sequence ID" value="MCY6958681.1"/>
    <property type="molecule type" value="Genomic_DNA"/>
</dbReference>
<keyword evidence="4" id="KW-0812">Transmembrane</keyword>
<evidence type="ECO:0000256" key="2">
    <source>
        <dbReference type="PROSITE-ProRule" id="PRU00284"/>
    </source>
</evidence>
<name>A0ABT4DC05_9CLOT</name>
<evidence type="ECO:0000313" key="6">
    <source>
        <dbReference type="EMBL" id="MCY6958681.1"/>
    </source>
</evidence>
<dbReference type="Proteomes" id="UP001144612">
    <property type="component" value="Unassembled WGS sequence"/>
</dbReference>
<proteinExistence type="predicted"/>
<accession>A0ABT4DC05</accession>
<comment type="caution">
    <text evidence="6">The sequence shown here is derived from an EMBL/GenBank/DDBJ whole genome shotgun (WGS) entry which is preliminary data.</text>
</comment>
<dbReference type="Gene3D" id="1.10.287.950">
    <property type="entry name" value="Methyl-accepting chemotaxis protein"/>
    <property type="match status" value="1"/>
</dbReference>
<feature type="domain" description="Methyl-accepting transducer" evidence="5">
    <location>
        <begin position="122"/>
        <end position="358"/>
    </location>
</feature>
<keyword evidence="1 2" id="KW-0807">Transducer</keyword>
<reference evidence="6" key="1">
    <citation type="submission" date="2022-12" db="EMBL/GenBank/DDBJ databases">
        <title>Clostridium sp. nov., isolated from industrial wastewater.</title>
        <authorList>
            <person name="Jiayan W."/>
        </authorList>
    </citation>
    <scope>NUCLEOTIDE SEQUENCE</scope>
    <source>
        <strain evidence="6">ZC22-4</strain>
    </source>
</reference>
<dbReference type="SUPFAM" id="SSF58104">
    <property type="entry name" value="Methyl-accepting chemotaxis protein (MCP) signaling domain"/>
    <property type="match status" value="1"/>
</dbReference>
<organism evidence="6 7">
    <name type="scientific">Clostridium brassicae</name>
    <dbReference type="NCBI Taxonomy" id="2999072"/>
    <lineage>
        <taxon>Bacteria</taxon>
        <taxon>Bacillati</taxon>
        <taxon>Bacillota</taxon>
        <taxon>Clostridia</taxon>
        <taxon>Eubacteriales</taxon>
        <taxon>Clostridiaceae</taxon>
        <taxon>Clostridium</taxon>
    </lineage>
</organism>
<keyword evidence="4" id="KW-1133">Transmembrane helix</keyword>
<evidence type="ECO:0000256" key="4">
    <source>
        <dbReference type="SAM" id="Phobius"/>
    </source>
</evidence>
<protein>
    <submittedName>
        <fullName evidence="6">Methyl-accepting chemotaxis protein</fullName>
    </submittedName>
</protein>
<dbReference type="PANTHER" id="PTHR32089">
    <property type="entry name" value="METHYL-ACCEPTING CHEMOTAXIS PROTEIN MCPB"/>
    <property type="match status" value="1"/>
</dbReference>
<gene>
    <name evidence="6" type="ORF">OW729_08695</name>
</gene>
<dbReference type="PROSITE" id="PS50111">
    <property type="entry name" value="CHEMOTAXIS_TRANSDUC_2"/>
    <property type="match status" value="1"/>
</dbReference>
<dbReference type="SMART" id="SM00283">
    <property type="entry name" value="MA"/>
    <property type="match status" value="1"/>
</dbReference>
<evidence type="ECO:0000256" key="3">
    <source>
        <dbReference type="SAM" id="Coils"/>
    </source>
</evidence>
<dbReference type="InterPro" id="IPR004089">
    <property type="entry name" value="MCPsignal_dom"/>
</dbReference>
<evidence type="ECO:0000259" key="5">
    <source>
        <dbReference type="PROSITE" id="PS50111"/>
    </source>
</evidence>
<keyword evidence="4" id="KW-0472">Membrane</keyword>
<feature type="transmembrane region" description="Helical" evidence="4">
    <location>
        <begin position="31"/>
        <end position="54"/>
    </location>
</feature>
<dbReference type="RefSeq" id="WP_268061097.1">
    <property type="nucleotide sequence ID" value="NZ_JAPQFJ010000007.1"/>
</dbReference>
<keyword evidence="3" id="KW-0175">Coiled coil</keyword>
<dbReference type="Pfam" id="PF00015">
    <property type="entry name" value="MCPsignal"/>
    <property type="match status" value="1"/>
</dbReference>
<sequence length="523" mass="58634">MKNNKSNYLIFTSLIILFVINTITAKLLTNLILNLISILVFSLFITIIINKIYCKKLEIIKEFMWKINKNDYTIDLSNISDSGFKEIAEEIQNLIENLKENFKQQVQMTTEITEVSNKLNFIANESGESMNALHTSAEFTCDGSEKQVMMLEEISKNTISIVNTLRYITDEMKDTALFAEESIGAAQNGINSTSNISSKINEIKLLTKNTHNEAESLKKYSEQVVSMTNLIGTIAKQTNMLALNATIEAARAGEHGKGFSVVANEVGKLSSKTTEVAKQIDSIVTTLQKEITNIANSTLQETQHVEEGYNEVQNTIKEFNKINSSLCTSIDKIKKISKDVNNINNNGQEIASSIEEITQFSIEIYTQMQESQAHVNEENNELSNLKEISSNLKTKAEDMQQYVAGKVMENRMLKAVDYIKNQVSDKNINKTLLDRLLIDSNVDSIIITDKKGIVKYCNDQSAIGLNLYDVDSKFTLLKEGKANHITTPIKKRAEDGKLFKFLAIIHDGIIYQAGLSVDSLLKL</sequence>
<evidence type="ECO:0000313" key="7">
    <source>
        <dbReference type="Proteomes" id="UP001144612"/>
    </source>
</evidence>
<keyword evidence="7" id="KW-1185">Reference proteome</keyword>
<dbReference type="PANTHER" id="PTHR32089:SF112">
    <property type="entry name" value="LYSOZYME-LIKE PROTEIN-RELATED"/>
    <property type="match status" value="1"/>
</dbReference>
<feature type="coiled-coil region" evidence="3">
    <location>
        <begin position="368"/>
        <end position="395"/>
    </location>
</feature>
<evidence type="ECO:0000256" key="1">
    <source>
        <dbReference type="ARBA" id="ARBA00023224"/>
    </source>
</evidence>